<feature type="region of interest" description="Disordered" evidence="2">
    <location>
        <begin position="119"/>
        <end position="145"/>
    </location>
</feature>
<dbReference type="AlphaFoldDB" id="A0A9W6HKK2"/>
<dbReference type="Pfam" id="PF08240">
    <property type="entry name" value="ADH_N"/>
    <property type="match status" value="1"/>
</dbReference>
<feature type="domain" description="Alcohol dehydrogenase-like N-terminal" evidence="4">
    <location>
        <begin position="51"/>
        <end position="174"/>
    </location>
</feature>
<sequence>MTTKLRNAPAASPVLDPHRGDALLRPAALAKVWTGRDAPFETMAVPGVLLGPGDAIVAVELATVCGNDVRIVAGARPAPAPLVLGHEYVGRIVALSPSGAHDASGSALRLGDRVVAGSVVDPAGPGSGSPEDDSDAGVPAADGPSRRVRHYGAERIGAHWELSGAFATHVHVRRGTAIVPVGERIPARVAAPAACGAAVAWAALRHAEQSTRLAQAVVQIDGAGLVGLTATSMAADRGARVVVSEPDRRRRVLARRFGAVAAYDPCDRAAREKALRKAGATVVDVVLDGVGDDGAHDASGADLRAAIDYLRGAWGRRPFEDLVDPVLPLDAVDEALRLSGPGGPVRVGIDPRR</sequence>
<dbReference type="Proteomes" id="UP001142291">
    <property type="component" value="Unassembled WGS sequence"/>
</dbReference>
<dbReference type="Pfam" id="PF00107">
    <property type="entry name" value="ADH_zinc_N"/>
    <property type="match status" value="1"/>
</dbReference>
<dbReference type="GO" id="GO:0016491">
    <property type="term" value="F:oxidoreductase activity"/>
    <property type="evidence" value="ECO:0007669"/>
    <property type="project" value="UniProtKB-KW"/>
</dbReference>
<dbReference type="PANTHER" id="PTHR43189">
    <property type="entry name" value="ZINC-TYPE ALCOHOL DEHYDROGENASE-LIKE PROTEIN C1198.01-RELATED"/>
    <property type="match status" value="1"/>
</dbReference>
<keyword evidence="1" id="KW-0560">Oxidoreductase</keyword>
<gene>
    <name evidence="5" type="ORF">GCM10017591_06030</name>
</gene>
<evidence type="ECO:0000259" key="3">
    <source>
        <dbReference type="Pfam" id="PF00107"/>
    </source>
</evidence>
<evidence type="ECO:0000256" key="1">
    <source>
        <dbReference type="ARBA" id="ARBA00023002"/>
    </source>
</evidence>
<dbReference type="SUPFAM" id="SSF50129">
    <property type="entry name" value="GroES-like"/>
    <property type="match status" value="1"/>
</dbReference>
<comment type="caution">
    <text evidence="5">The sequence shown here is derived from an EMBL/GenBank/DDBJ whole genome shotgun (WGS) entry which is preliminary data.</text>
</comment>
<evidence type="ECO:0000259" key="4">
    <source>
        <dbReference type="Pfam" id="PF08240"/>
    </source>
</evidence>
<dbReference type="Gene3D" id="3.90.180.10">
    <property type="entry name" value="Medium-chain alcohol dehydrogenases, catalytic domain"/>
    <property type="match status" value="1"/>
</dbReference>
<dbReference type="InterPro" id="IPR013154">
    <property type="entry name" value="ADH-like_N"/>
</dbReference>
<dbReference type="Gene3D" id="3.40.50.720">
    <property type="entry name" value="NAD(P)-binding Rossmann-like Domain"/>
    <property type="match status" value="1"/>
</dbReference>
<dbReference type="EMBL" id="BSER01000002">
    <property type="protein sequence ID" value="GLJ94542.1"/>
    <property type="molecule type" value="Genomic_DNA"/>
</dbReference>
<accession>A0A9W6HKK2</accession>
<evidence type="ECO:0000256" key="2">
    <source>
        <dbReference type="SAM" id="MobiDB-lite"/>
    </source>
</evidence>
<dbReference type="RefSeq" id="WP_204963024.1">
    <property type="nucleotide sequence ID" value="NZ_BAAAUR010000008.1"/>
</dbReference>
<reference evidence="5" key="2">
    <citation type="submission" date="2023-01" db="EMBL/GenBank/DDBJ databases">
        <authorList>
            <person name="Sun Q."/>
            <person name="Evtushenko L."/>
        </authorList>
    </citation>
    <scope>NUCLEOTIDE SEQUENCE</scope>
    <source>
        <strain evidence="5">VKM Ac-1940</strain>
    </source>
</reference>
<dbReference type="SUPFAM" id="SSF51735">
    <property type="entry name" value="NAD(P)-binding Rossmann-fold domains"/>
    <property type="match status" value="1"/>
</dbReference>
<dbReference type="InterPro" id="IPR011032">
    <property type="entry name" value="GroES-like_sf"/>
</dbReference>
<protein>
    <submittedName>
        <fullName evidence="5">Alcohol dehydrogenase</fullName>
    </submittedName>
</protein>
<dbReference type="InterPro" id="IPR036291">
    <property type="entry name" value="NAD(P)-bd_dom_sf"/>
</dbReference>
<feature type="domain" description="Alcohol dehydrogenase-like C-terminal" evidence="3">
    <location>
        <begin position="226"/>
        <end position="293"/>
    </location>
</feature>
<evidence type="ECO:0000313" key="5">
    <source>
        <dbReference type="EMBL" id="GLJ94542.1"/>
    </source>
</evidence>
<evidence type="ECO:0000313" key="6">
    <source>
        <dbReference type="Proteomes" id="UP001142291"/>
    </source>
</evidence>
<name>A0A9W6HKK2_9MICO</name>
<dbReference type="InterPro" id="IPR013149">
    <property type="entry name" value="ADH-like_C"/>
</dbReference>
<reference evidence="5" key="1">
    <citation type="journal article" date="2014" name="Int. J. Syst. Evol. Microbiol.">
        <title>Complete genome sequence of Corynebacterium casei LMG S-19264T (=DSM 44701T), isolated from a smear-ripened cheese.</title>
        <authorList>
            <consortium name="US DOE Joint Genome Institute (JGI-PGF)"/>
            <person name="Walter F."/>
            <person name="Albersmeier A."/>
            <person name="Kalinowski J."/>
            <person name="Ruckert C."/>
        </authorList>
    </citation>
    <scope>NUCLEOTIDE SEQUENCE</scope>
    <source>
        <strain evidence="5">VKM Ac-1940</strain>
    </source>
</reference>
<proteinExistence type="predicted"/>
<keyword evidence="6" id="KW-1185">Reference proteome</keyword>
<organism evidence="5 6">
    <name type="scientific">Microbacterium dextranolyticum</name>
    <dbReference type="NCBI Taxonomy" id="36806"/>
    <lineage>
        <taxon>Bacteria</taxon>
        <taxon>Bacillati</taxon>
        <taxon>Actinomycetota</taxon>
        <taxon>Actinomycetes</taxon>
        <taxon>Micrococcales</taxon>
        <taxon>Microbacteriaceae</taxon>
        <taxon>Microbacterium</taxon>
    </lineage>
</organism>
<dbReference type="PANTHER" id="PTHR43189:SF1">
    <property type="entry name" value="ZINC-TYPE ALCOHOL DEHYDROGENASE-LIKE PROTEIN C1198.01"/>
    <property type="match status" value="1"/>
</dbReference>